<dbReference type="Proteomes" id="UP001321700">
    <property type="component" value="Unassembled WGS sequence"/>
</dbReference>
<comment type="similarity">
    <text evidence="1">Belongs to the carbon-nitrogen hydrolase superfamily. NIT1/NIT2 family.</text>
</comment>
<dbReference type="PROSITE" id="PS50263">
    <property type="entry name" value="CN_HYDROLASE"/>
    <property type="match status" value="1"/>
</dbReference>
<evidence type="ECO:0000313" key="4">
    <source>
        <dbReference type="EMBL" id="MDT7518805.1"/>
    </source>
</evidence>
<reference evidence="4 5" key="1">
    <citation type="submission" date="2023-08" db="EMBL/GenBank/DDBJ databases">
        <title>Rhodoferax potami sp. nov. and Rhodoferax mekongensis sp. nov., isolated from the Mekong River in Thailand.</title>
        <authorList>
            <person name="Kitikhun S."/>
            <person name="Charoenyingcharoen P."/>
            <person name="Siriarchawattana P."/>
            <person name="Likhitrattanapisal S."/>
            <person name="Nilsakha T."/>
            <person name="Chanpet A."/>
            <person name="Rattanawaree P."/>
            <person name="Ingsriswang S."/>
        </authorList>
    </citation>
    <scope>NUCLEOTIDE SEQUENCE [LARGE SCALE GENOMIC DNA]</scope>
    <source>
        <strain evidence="4 5">TBRC 17660</strain>
    </source>
</reference>
<dbReference type="PROSITE" id="PS01227">
    <property type="entry name" value="UPF0012"/>
    <property type="match status" value="1"/>
</dbReference>
<accession>A0ABU3KM05</accession>
<feature type="domain" description="CN hydrolase" evidence="3">
    <location>
        <begin position="5"/>
        <end position="243"/>
    </location>
</feature>
<dbReference type="PANTHER" id="PTHR43674:SF2">
    <property type="entry name" value="BETA-UREIDOPROPIONASE"/>
    <property type="match status" value="1"/>
</dbReference>
<evidence type="ECO:0000256" key="1">
    <source>
        <dbReference type="ARBA" id="ARBA00010613"/>
    </source>
</evidence>
<name>A0ABU3KM05_9BURK</name>
<dbReference type="Gene3D" id="3.60.110.10">
    <property type="entry name" value="Carbon-nitrogen hydrolase"/>
    <property type="match status" value="1"/>
</dbReference>
<keyword evidence="2 4" id="KW-0378">Hydrolase</keyword>
<gene>
    <name evidence="4" type="ORF">RAE19_08810</name>
</gene>
<dbReference type="InterPro" id="IPR001110">
    <property type="entry name" value="UPF0012_CS"/>
</dbReference>
<dbReference type="CDD" id="cd07576">
    <property type="entry name" value="R-amidase_like"/>
    <property type="match status" value="1"/>
</dbReference>
<keyword evidence="5" id="KW-1185">Reference proteome</keyword>
<sequence>MRAPLKLALWQSAPAPLDVPGNLERLEAAAHEAANASAQLLVCPEMFITGYAIGAPAVQTLAQVADATWADAVAAIAQRHQLAVVYGYPERGADGRVYNAAQWIDASGRRCLNYRKAYLFGELDRSQFAAEAQSARIFDFHGWKVGMLICYDVEFPEATRALALAGADLIVVPTANMADYDFVARSLVPVRAYENQLFVAYANFTGPEGALQYGGLSVVAGPDGATLAQAGRDEVLVFATLDEERLTAARQAAQHVHDLTARRNPPI</sequence>
<dbReference type="InterPro" id="IPR050345">
    <property type="entry name" value="Aliph_Amidase/BUP"/>
</dbReference>
<dbReference type="GO" id="GO:0016787">
    <property type="term" value="F:hydrolase activity"/>
    <property type="evidence" value="ECO:0007669"/>
    <property type="project" value="UniProtKB-KW"/>
</dbReference>
<dbReference type="RefSeq" id="WP_313874521.1">
    <property type="nucleotide sequence ID" value="NZ_JAVBIK010000001.1"/>
</dbReference>
<dbReference type="SUPFAM" id="SSF56317">
    <property type="entry name" value="Carbon-nitrogen hydrolase"/>
    <property type="match status" value="1"/>
</dbReference>
<proteinExistence type="inferred from homology"/>
<dbReference type="EMBL" id="JAVBIK010000001">
    <property type="protein sequence ID" value="MDT7518805.1"/>
    <property type="molecule type" value="Genomic_DNA"/>
</dbReference>
<dbReference type="Pfam" id="PF00795">
    <property type="entry name" value="CN_hydrolase"/>
    <property type="match status" value="1"/>
</dbReference>
<evidence type="ECO:0000259" key="3">
    <source>
        <dbReference type="PROSITE" id="PS50263"/>
    </source>
</evidence>
<evidence type="ECO:0000313" key="5">
    <source>
        <dbReference type="Proteomes" id="UP001321700"/>
    </source>
</evidence>
<organism evidence="4 5">
    <name type="scientific">Rhodoferax potami</name>
    <dbReference type="NCBI Taxonomy" id="3068338"/>
    <lineage>
        <taxon>Bacteria</taxon>
        <taxon>Pseudomonadati</taxon>
        <taxon>Pseudomonadota</taxon>
        <taxon>Betaproteobacteria</taxon>
        <taxon>Burkholderiales</taxon>
        <taxon>Comamonadaceae</taxon>
        <taxon>Rhodoferax</taxon>
    </lineage>
</organism>
<dbReference type="PANTHER" id="PTHR43674">
    <property type="entry name" value="NITRILASE C965.09-RELATED"/>
    <property type="match status" value="1"/>
</dbReference>
<protein>
    <submittedName>
        <fullName evidence="4">Carbon-nitrogen hydrolase family protein</fullName>
    </submittedName>
</protein>
<comment type="caution">
    <text evidence="4">The sequence shown here is derived from an EMBL/GenBank/DDBJ whole genome shotgun (WGS) entry which is preliminary data.</text>
</comment>
<dbReference type="InterPro" id="IPR044083">
    <property type="entry name" value="RamA-like"/>
</dbReference>
<evidence type="ECO:0000256" key="2">
    <source>
        <dbReference type="ARBA" id="ARBA00022801"/>
    </source>
</evidence>
<dbReference type="InterPro" id="IPR003010">
    <property type="entry name" value="C-N_Hydrolase"/>
</dbReference>
<dbReference type="InterPro" id="IPR036526">
    <property type="entry name" value="C-N_Hydrolase_sf"/>
</dbReference>